<comment type="caution">
    <text evidence="2">The sequence shown here is derived from an EMBL/GenBank/DDBJ whole genome shotgun (WGS) entry which is preliminary data.</text>
</comment>
<feature type="transmembrane region" description="Helical" evidence="1">
    <location>
        <begin position="47"/>
        <end position="65"/>
    </location>
</feature>
<evidence type="ECO:0000313" key="2">
    <source>
        <dbReference type="EMBL" id="OXM16124.1"/>
    </source>
</evidence>
<evidence type="ECO:0000313" key="3">
    <source>
        <dbReference type="Proteomes" id="UP000215145"/>
    </source>
</evidence>
<feature type="transmembrane region" description="Helical" evidence="1">
    <location>
        <begin position="120"/>
        <end position="138"/>
    </location>
</feature>
<keyword evidence="1" id="KW-0472">Membrane</keyword>
<dbReference type="AlphaFoldDB" id="A0A229P2F4"/>
<protein>
    <submittedName>
        <fullName evidence="2">Uncharacterized protein</fullName>
    </submittedName>
</protein>
<proteinExistence type="predicted"/>
<feature type="transmembrane region" description="Helical" evidence="1">
    <location>
        <begin position="9"/>
        <end position="27"/>
    </location>
</feature>
<gene>
    <name evidence="2" type="ORF">CGZ75_05320</name>
</gene>
<name>A0A229P2F4_9BACL</name>
<keyword evidence="1" id="KW-0812">Transmembrane</keyword>
<dbReference type="RefSeq" id="WP_089523210.1">
    <property type="nucleotide sequence ID" value="NZ_NMUQ01000001.1"/>
</dbReference>
<dbReference type="EMBL" id="NMUQ01000001">
    <property type="protein sequence ID" value="OXM16124.1"/>
    <property type="molecule type" value="Genomic_DNA"/>
</dbReference>
<feature type="transmembrane region" description="Helical" evidence="1">
    <location>
        <begin position="77"/>
        <end position="100"/>
    </location>
</feature>
<sequence length="150" mass="16551">MEQLKPAPLGVKMSVLCLFIAIAAGIIEMEIRIMELISNESYSQIGVIIEANVRTGIIAGIVYVIMKMYEGKNWARIMLLVVLGIIGKLTLIIDPIQWILAGNALNNIFGDMTVYSSLLAINRIVHILAVCIGLFLMFRPAANRFFRAAA</sequence>
<dbReference type="OrthoDB" id="2661613at2"/>
<dbReference type="Proteomes" id="UP000215145">
    <property type="component" value="Unassembled WGS sequence"/>
</dbReference>
<organism evidence="2 3">
    <name type="scientific">Paenibacillus herberti</name>
    <dbReference type="NCBI Taxonomy" id="1619309"/>
    <lineage>
        <taxon>Bacteria</taxon>
        <taxon>Bacillati</taxon>
        <taxon>Bacillota</taxon>
        <taxon>Bacilli</taxon>
        <taxon>Bacillales</taxon>
        <taxon>Paenibacillaceae</taxon>
        <taxon>Paenibacillus</taxon>
    </lineage>
</organism>
<keyword evidence="3" id="KW-1185">Reference proteome</keyword>
<reference evidence="2 3" key="1">
    <citation type="submission" date="2017-07" db="EMBL/GenBank/DDBJ databases">
        <title>Paenibacillus herberti R33 genome sequencing and assembly.</title>
        <authorList>
            <person name="Su W."/>
        </authorList>
    </citation>
    <scope>NUCLEOTIDE SEQUENCE [LARGE SCALE GENOMIC DNA]</scope>
    <source>
        <strain evidence="2 3">R33</strain>
    </source>
</reference>
<evidence type="ECO:0000256" key="1">
    <source>
        <dbReference type="SAM" id="Phobius"/>
    </source>
</evidence>
<keyword evidence="1" id="KW-1133">Transmembrane helix</keyword>
<accession>A0A229P2F4</accession>